<feature type="transmembrane region" description="Helical" evidence="10">
    <location>
        <begin position="846"/>
        <end position="877"/>
    </location>
</feature>
<dbReference type="PANTHER" id="PTHR24223">
    <property type="entry name" value="ATP-BINDING CASSETTE SUB-FAMILY C"/>
    <property type="match status" value="1"/>
</dbReference>
<feature type="transmembrane region" description="Helical" evidence="10">
    <location>
        <begin position="225"/>
        <end position="244"/>
    </location>
</feature>
<keyword evidence="5" id="KW-0547">Nucleotide-binding</keyword>
<dbReference type="InterPro" id="IPR017871">
    <property type="entry name" value="ABC_transporter-like_CS"/>
</dbReference>
<evidence type="ECO:0000256" key="10">
    <source>
        <dbReference type="SAM" id="Phobius"/>
    </source>
</evidence>
<dbReference type="CDD" id="cd18580">
    <property type="entry name" value="ABC_6TM_ABCC_D2"/>
    <property type="match status" value="1"/>
</dbReference>
<dbReference type="FunFam" id="3.40.50.300:FF:000973">
    <property type="entry name" value="Multidrug resistance-associated protein 4"/>
    <property type="match status" value="1"/>
</dbReference>
<evidence type="ECO:0000259" key="11">
    <source>
        <dbReference type="PROSITE" id="PS50893"/>
    </source>
</evidence>
<keyword evidence="6" id="KW-0067">ATP-binding</keyword>
<dbReference type="AlphaFoldDB" id="A0ABD1F9E1"/>
<dbReference type="FunFam" id="1.20.1560.10:FF:000006">
    <property type="entry name" value="ATP-binding cassette, sub-family C (CFTR/MRP), member 9"/>
    <property type="match status" value="1"/>
</dbReference>
<feature type="transmembrane region" description="Helical" evidence="10">
    <location>
        <begin position="800"/>
        <end position="818"/>
    </location>
</feature>
<dbReference type="PROSITE" id="PS50893">
    <property type="entry name" value="ABC_TRANSPORTER_2"/>
    <property type="match status" value="2"/>
</dbReference>
<feature type="transmembrane region" description="Helical" evidence="10">
    <location>
        <begin position="946"/>
        <end position="969"/>
    </location>
</feature>
<dbReference type="InterPro" id="IPR036640">
    <property type="entry name" value="ABC1_TM_sf"/>
</dbReference>
<feature type="transmembrane region" description="Helical" evidence="10">
    <location>
        <begin position="148"/>
        <end position="165"/>
    </location>
</feature>
<evidence type="ECO:0000259" key="12">
    <source>
        <dbReference type="PROSITE" id="PS50929"/>
    </source>
</evidence>
<dbReference type="InterPro" id="IPR003439">
    <property type="entry name" value="ABC_transporter-like_ATP-bd"/>
</dbReference>
<dbReference type="GO" id="GO:0016020">
    <property type="term" value="C:membrane"/>
    <property type="evidence" value="ECO:0007669"/>
    <property type="project" value="UniProtKB-SubCell"/>
</dbReference>
<feature type="transmembrane region" description="Helical" evidence="10">
    <location>
        <begin position="15"/>
        <end position="32"/>
    </location>
</feature>
<feature type="domain" description="ABC transmembrane type-1" evidence="12">
    <location>
        <begin position="702"/>
        <end position="1004"/>
    </location>
</feature>
<dbReference type="Gene3D" id="3.40.50.300">
    <property type="entry name" value="P-loop containing nucleotide triphosphate hydrolases"/>
    <property type="match status" value="2"/>
</dbReference>
<keyword evidence="3 10" id="KW-0812">Transmembrane</keyword>
<dbReference type="Pfam" id="PF00664">
    <property type="entry name" value="ABC_membrane"/>
    <property type="match status" value="2"/>
</dbReference>
<evidence type="ECO:0000256" key="5">
    <source>
        <dbReference type="ARBA" id="ARBA00022741"/>
    </source>
</evidence>
<name>A0ABD1F9E1_HYPHA</name>
<keyword evidence="8 10" id="KW-0472">Membrane</keyword>
<dbReference type="EMBL" id="JBDJPC010000002">
    <property type="protein sequence ID" value="KAL1513290.1"/>
    <property type="molecule type" value="Genomic_DNA"/>
</dbReference>
<evidence type="ECO:0000256" key="1">
    <source>
        <dbReference type="ARBA" id="ARBA00004141"/>
    </source>
</evidence>
<dbReference type="CDD" id="cd18579">
    <property type="entry name" value="ABC_6TM_ABCC_D1"/>
    <property type="match status" value="1"/>
</dbReference>
<dbReference type="GO" id="GO:0005524">
    <property type="term" value="F:ATP binding"/>
    <property type="evidence" value="ECO:0007669"/>
    <property type="project" value="UniProtKB-KW"/>
</dbReference>
<dbReference type="Proteomes" id="UP001566132">
    <property type="component" value="Unassembled WGS sequence"/>
</dbReference>
<protein>
    <submittedName>
        <fullName evidence="13">Uncharacterized protein</fullName>
    </submittedName>
</protein>
<dbReference type="SUPFAM" id="SSF52540">
    <property type="entry name" value="P-loop containing nucleoside triphosphate hydrolases"/>
    <property type="match status" value="2"/>
</dbReference>
<feature type="transmembrane region" description="Helical" evidence="10">
    <location>
        <begin position="766"/>
        <end position="788"/>
    </location>
</feature>
<feature type="transmembrane region" description="Helical" evidence="10">
    <location>
        <begin position="701"/>
        <end position="722"/>
    </location>
</feature>
<organism evidence="13 14">
    <name type="scientific">Hypothenemus hampei</name>
    <name type="common">Coffee berry borer</name>
    <dbReference type="NCBI Taxonomy" id="57062"/>
    <lineage>
        <taxon>Eukaryota</taxon>
        <taxon>Metazoa</taxon>
        <taxon>Ecdysozoa</taxon>
        <taxon>Arthropoda</taxon>
        <taxon>Hexapoda</taxon>
        <taxon>Insecta</taxon>
        <taxon>Pterygota</taxon>
        <taxon>Neoptera</taxon>
        <taxon>Endopterygota</taxon>
        <taxon>Coleoptera</taxon>
        <taxon>Polyphaga</taxon>
        <taxon>Cucujiformia</taxon>
        <taxon>Curculionidae</taxon>
        <taxon>Scolytinae</taxon>
        <taxon>Hypothenemus</taxon>
    </lineage>
</organism>
<feature type="domain" description="ABC transporter" evidence="11">
    <location>
        <begin position="425"/>
        <end position="646"/>
    </location>
</feature>
<keyword evidence="14" id="KW-1185">Reference proteome</keyword>
<dbReference type="InterPro" id="IPR011527">
    <property type="entry name" value="ABC1_TM_dom"/>
</dbReference>
<accession>A0ABD1F9E1</accession>
<evidence type="ECO:0000256" key="2">
    <source>
        <dbReference type="ARBA" id="ARBA00022448"/>
    </source>
</evidence>
<dbReference type="InterPro" id="IPR044726">
    <property type="entry name" value="ABCC_6TM_D2"/>
</dbReference>
<dbReference type="PANTHER" id="PTHR24223:SF448">
    <property type="entry name" value="FI20146P1-RELATED"/>
    <property type="match status" value="1"/>
</dbReference>
<comment type="caution">
    <text evidence="13">The sequence shown here is derived from an EMBL/GenBank/DDBJ whole genome shotgun (WGS) entry which is preliminary data.</text>
</comment>
<proteinExistence type="predicted"/>
<evidence type="ECO:0000256" key="8">
    <source>
        <dbReference type="ARBA" id="ARBA00023136"/>
    </source>
</evidence>
<evidence type="ECO:0000256" key="9">
    <source>
        <dbReference type="SAM" id="MobiDB-lite"/>
    </source>
</evidence>
<dbReference type="PROSITE" id="PS50929">
    <property type="entry name" value="ABC_TM1F"/>
    <property type="match status" value="2"/>
</dbReference>
<evidence type="ECO:0000256" key="6">
    <source>
        <dbReference type="ARBA" id="ARBA00022840"/>
    </source>
</evidence>
<feature type="transmembrane region" description="Helical" evidence="10">
    <location>
        <begin position="106"/>
        <end position="128"/>
    </location>
</feature>
<dbReference type="SUPFAM" id="SSF90123">
    <property type="entry name" value="ABC transporter transmembrane region"/>
    <property type="match status" value="2"/>
</dbReference>
<feature type="transmembrane region" description="Helical" evidence="10">
    <location>
        <begin position="326"/>
        <end position="355"/>
    </location>
</feature>
<dbReference type="InterPro" id="IPR003593">
    <property type="entry name" value="AAA+_ATPase"/>
</dbReference>
<sequence>MDQGEKSEKDLNPRAKASLLQIIFFYFAAPILKKGRARDLQEKDIYKVLPKFRSEKLGNQLEAIWNTQVNRRNLKKQKALNEKLQSVDRSEETASILWCLIKKFGWFYFGLGLIQLVVKSTVIVIQPRLLSRVVAFFQPDSVITQSEVYGYAFSLIAINIVVCIYNHNYQQLLTEYSIEIRTSLCSLIYRKALKLSPIASEDFSTGKLITLITKDVYCIDGAIRFFNDVWIGVIQVIIVTVFIYNRVGAAVFVGIGFIVLMVPIQSYCGHKASQTRLVAAKKAEDRIQLMKETLNAIKIIKMYTWEKYFEKIINFTRTKETDNLKIIYYLKATILVLGALTMKIAFFLLIFTYTMLGQSLTAETVYFIQQCFFVLRSCITVSIPLGISSLAELSAALRRFKNFLSAPELKPLTYNVNTLMTSPRIFLNKISVKINDQKILKSVSLNHEKGLLIVSGNIGSGKSSLLKTILNEYPYSSGEMIVQGSISYAPEEPWLFPSTIRQNILFGQLYDEERYEEVLRVCGLKHDLNQFKKSDNTVVGDKGINLSKGQQARICLARAVYKKSDIYLLDDCLSALDGHINKHVFKECITGFLKDKLVLLVNNNINNIKKVPTGSVLFIANGKTMDLEQQKAALDKRITYYMDEDTTTSYYQDEDDEEDATSESDALLSRNEPTEPRKNLYHEESKKGAVLWKNYVTYYKYTGGVAVLIFIVLLFFISQFSLGYSEKLLSQWVNTQARFINLTVTNQTNSTEYDILYNNKNKLFHFYALTMIGATILSLFRSFANFYFCTRAGRKLHKALVVGVLNAYMTFFDSHFIGNIVNRVSKDFHTIDENIPFIVYEILRSIFSVLSVIVLLASVSLYSLIPAAFLFSFLYYIRKYYMPTGRSLKRLDAATRSPMVGYVNASLDGLTIVRAYRQERILQHEFDLHQDLFTSAYYMSESALRLFAFSLDMVCVVFMGCIVLLLVIYPAERMPGDVGLAINQAMSLIGMLQFTVRQSAEIENTMTSVERVLEYADTEPEKKFGETLSSWPRNGTIIYDGVNLTYKTMGEQVLKHVSFTIEGKSKIGIVGRTGAGKTSIISALFRLYDYEGLITIDNVNIKTLPLERVRSSIGIIPQDPILFKGSIRSNIDPLNRYSDTEIWSAIEKVQMKRSIISLDQSITDSGKNYSAGQRQLICLARALVCKNKIVVLDEATANMDVETDKMLQKTIQDHFADCTVITIAHRINSLQTADKILVVEDGRVVQFDHPTVLLGDKDGLFYKMVQDSGVLNF</sequence>
<feature type="compositionally biased region" description="Acidic residues" evidence="9">
    <location>
        <begin position="651"/>
        <end position="662"/>
    </location>
</feature>
<keyword evidence="4" id="KW-0677">Repeat</keyword>
<evidence type="ECO:0000256" key="7">
    <source>
        <dbReference type="ARBA" id="ARBA00022989"/>
    </source>
</evidence>
<dbReference type="FunFam" id="3.40.50.300:FF:000163">
    <property type="entry name" value="Multidrug resistance-associated protein member 4"/>
    <property type="match status" value="1"/>
</dbReference>
<feature type="region of interest" description="Disordered" evidence="9">
    <location>
        <begin position="651"/>
        <end position="680"/>
    </location>
</feature>
<keyword evidence="2" id="KW-0813">Transport</keyword>
<feature type="transmembrane region" description="Helical" evidence="10">
    <location>
        <begin position="250"/>
        <end position="268"/>
    </location>
</feature>
<reference evidence="13 14" key="1">
    <citation type="submission" date="2024-05" db="EMBL/GenBank/DDBJ databases">
        <title>Genetic variation in Jamaican populations of the coffee berry borer (Hypothenemus hampei).</title>
        <authorList>
            <person name="Errbii M."/>
            <person name="Myrie A."/>
        </authorList>
    </citation>
    <scope>NUCLEOTIDE SEQUENCE [LARGE SCALE GENOMIC DNA]</scope>
    <source>
        <strain evidence="13">JA-Hopewell-2020-01-JO</strain>
        <tissue evidence="13">Whole body</tissue>
    </source>
</reference>
<comment type="subcellular location">
    <subcellularLocation>
        <location evidence="1">Membrane</location>
        <topology evidence="1">Multi-pass membrane protein</topology>
    </subcellularLocation>
</comment>
<evidence type="ECO:0000256" key="4">
    <source>
        <dbReference type="ARBA" id="ARBA00022737"/>
    </source>
</evidence>
<evidence type="ECO:0000313" key="13">
    <source>
        <dbReference type="EMBL" id="KAL1513290.1"/>
    </source>
</evidence>
<dbReference type="InterPro" id="IPR027417">
    <property type="entry name" value="P-loop_NTPase"/>
</dbReference>
<evidence type="ECO:0000256" key="3">
    <source>
        <dbReference type="ARBA" id="ARBA00022692"/>
    </source>
</evidence>
<feature type="domain" description="ABC transporter" evidence="11">
    <location>
        <begin position="1039"/>
        <end position="1266"/>
    </location>
</feature>
<dbReference type="InterPro" id="IPR044746">
    <property type="entry name" value="ABCC_6TM_D1"/>
</dbReference>
<keyword evidence="7 10" id="KW-1133">Transmembrane helix</keyword>
<dbReference type="FunFam" id="1.20.1560.10:FF:000014">
    <property type="entry name" value="Multidrug resistance-associated protein member 4"/>
    <property type="match status" value="1"/>
</dbReference>
<dbReference type="SMART" id="SM00382">
    <property type="entry name" value="AAA"/>
    <property type="match status" value="2"/>
</dbReference>
<dbReference type="InterPro" id="IPR050173">
    <property type="entry name" value="ABC_transporter_C-like"/>
</dbReference>
<gene>
    <name evidence="13" type="ORF">ABEB36_002715</name>
</gene>
<dbReference type="PROSITE" id="PS00211">
    <property type="entry name" value="ABC_TRANSPORTER_1"/>
    <property type="match status" value="2"/>
</dbReference>
<feature type="transmembrane region" description="Helical" evidence="10">
    <location>
        <begin position="367"/>
        <end position="391"/>
    </location>
</feature>
<evidence type="ECO:0000313" key="14">
    <source>
        <dbReference type="Proteomes" id="UP001566132"/>
    </source>
</evidence>
<feature type="domain" description="ABC transmembrane type-1" evidence="12">
    <location>
        <begin position="116"/>
        <end position="380"/>
    </location>
</feature>
<dbReference type="Pfam" id="PF00005">
    <property type="entry name" value="ABC_tran"/>
    <property type="match status" value="2"/>
</dbReference>
<dbReference type="CDD" id="cd03250">
    <property type="entry name" value="ABCC_MRP_domain1"/>
    <property type="match status" value="1"/>
</dbReference>
<dbReference type="Gene3D" id="1.20.1560.10">
    <property type="entry name" value="ABC transporter type 1, transmembrane domain"/>
    <property type="match status" value="2"/>
</dbReference>
<dbReference type="CDD" id="cd03244">
    <property type="entry name" value="ABCC_MRP_domain2"/>
    <property type="match status" value="1"/>
</dbReference>